<accession>A0A5N5P2P1</accession>
<evidence type="ECO:0000256" key="2">
    <source>
        <dbReference type="ARBA" id="ARBA00022737"/>
    </source>
</evidence>
<reference evidence="7" key="1">
    <citation type="journal article" date="2019" name="Gigascience">
        <title>De novo genome assembly of the endangered Acer yangbiense, a plant species with extremely small populations endemic to Yunnan Province, China.</title>
        <authorList>
            <person name="Yang J."/>
            <person name="Wariss H.M."/>
            <person name="Tao L."/>
            <person name="Zhang R."/>
            <person name="Yun Q."/>
            <person name="Hollingsworth P."/>
            <person name="Dao Z."/>
            <person name="Luo G."/>
            <person name="Guo H."/>
            <person name="Ma Y."/>
            <person name="Sun W."/>
        </authorList>
    </citation>
    <scope>NUCLEOTIDE SEQUENCE [LARGE SCALE GENOMIC DNA]</scope>
    <source>
        <strain evidence="7">cv. br00</strain>
    </source>
</reference>
<dbReference type="Gene3D" id="2.130.10.10">
    <property type="entry name" value="YVTN repeat-like/Quinoprotein amine dehydrogenase"/>
    <property type="match status" value="1"/>
</dbReference>
<comment type="caution">
    <text evidence="6">The sequence shown here is derived from an EMBL/GenBank/DDBJ whole genome shotgun (WGS) entry which is preliminary data.</text>
</comment>
<dbReference type="InterPro" id="IPR036322">
    <property type="entry name" value="WD40_repeat_dom_sf"/>
</dbReference>
<evidence type="ECO:0000256" key="1">
    <source>
        <dbReference type="ARBA" id="ARBA00022574"/>
    </source>
</evidence>
<evidence type="ECO:0000256" key="5">
    <source>
        <dbReference type="SAM" id="Phobius"/>
    </source>
</evidence>
<dbReference type="AlphaFoldDB" id="A0A5N5P2P1"/>
<keyword evidence="1 3" id="KW-0853">WD repeat</keyword>
<dbReference type="PANTHER" id="PTHR44472">
    <property type="entry name" value="DDB1- AND CUL4-ASSOCIATED FACTOR 4-RELATED"/>
    <property type="match status" value="1"/>
</dbReference>
<keyword evidence="5" id="KW-0812">Transmembrane</keyword>
<feature type="region of interest" description="Disordered" evidence="4">
    <location>
        <begin position="16"/>
        <end position="49"/>
    </location>
</feature>
<dbReference type="InterPro" id="IPR015943">
    <property type="entry name" value="WD40/YVTN_repeat-like_dom_sf"/>
</dbReference>
<dbReference type="PANTHER" id="PTHR44472:SF1">
    <property type="entry name" value="DDB1 AND CUL4 ASSOCIATED FACTOR 4"/>
    <property type="match status" value="1"/>
</dbReference>
<name>A0A5N5P2P1_9ROSI</name>
<dbReference type="Proteomes" id="UP000326939">
    <property type="component" value="Chromosome 1"/>
</dbReference>
<feature type="repeat" description="WD" evidence="3">
    <location>
        <begin position="538"/>
        <end position="581"/>
    </location>
</feature>
<dbReference type="InterPro" id="IPR052254">
    <property type="entry name" value="CUL4-DDB1_E3_ligase_receptor"/>
</dbReference>
<protein>
    <submittedName>
        <fullName evidence="6">Uncharacterized protein</fullName>
    </submittedName>
</protein>
<keyword evidence="7" id="KW-1185">Reference proteome</keyword>
<sequence>MPQELPGFYYDKEKNRYFPLKGPIPGSSRSSSSTNKAKKSSTNNTQASNFFRRTGVRISQLLQSRELNGNVITSSKGKCDFVEEFLKLQASQPVVLKYQSTEKIADSAMDQIHIDIHTEEGQTEAEVLLTGSVNGSLSLFEVGKVGEHNHGVEFIPARMRPAIEENRAECGKDPGCIWRPPGASLHMSSNISCIKMCGKHSPIQRALITTLGSETSGGSVYILNLVEPVDFDSSSALAEMIRKTAAFNCTIWTADCSYNSNRAVIGKSRTNLGAALVNLETGMTSWVCRSKSDVLSQQLDPSGNVVLCGLRNGAILTVDVREKQERVSDRLIRHRIPYSSLGRQGPSSSKQWFEVLKALDMINFAAKQSVKGNIYPSRTIFMPSSICSLVMLQSYDQYFLASSMDGLVSIDLLLFCHFFTLLVVATIVVVIVAWVNISIVRFVLIFGNLFAFGEGFDDGLVMVETISGSGSVMGWLWKFREAKVEAVVLAAELLPPLLLLFGSGSVMGWLWKFREAKVEAVIKLYDQRMTKRGAVQSYEGHVNSHTRLQLGVDQSERFVMAGGEDCNLRLWSIKSGKLLYEEKISDSVLSTVCWKRSERLVKTLNDGKSYEKCLSRQNHSWGTWFGSPEGLFYISWS</sequence>
<feature type="transmembrane region" description="Helical" evidence="5">
    <location>
        <begin position="489"/>
        <end position="511"/>
    </location>
</feature>
<keyword evidence="5" id="KW-0472">Membrane</keyword>
<gene>
    <name evidence="6" type="ORF">DKX38_000527</name>
</gene>
<dbReference type="PROSITE" id="PS50082">
    <property type="entry name" value="WD_REPEATS_2"/>
    <property type="match status" value="1"/>
</dbReference>
<keyword evidence="5" id="KW-1133">Transmembrane helix</keyword>
<evidence type="ECO:0000256" key="3">
    <source>
        <dbReference type="PROSITE-ProRule" id="PRU00221"/>
    </source>
</evidence>
<dbReference type="EMBL" id="VDCV01000001">
    <property type="protein sequence ID" value="KAB5573333.1"/>
    <property type="molecule type" value="Genomic_DNA"/>
</dbReference>
<evidence type="ECO:0000313" key="7">
    <source>
        <dbReference type="Proteomes" id="UP000326939"/>
    </source>
</evidence>
<evidence type="ECO:0000256" key="4">
    <source>
        <dbReference type="SAM" id="MobiDB-lite"/>
    </source>
</evidence>
<keyword evidence="2" id="KW-0677">Repeat</keyword>
<dbReference type="InterPro" id="IPR001680">
    <property type="entry name" value="WD40_rpt"/>
</dbReference>
<dbReference type="SUPFAM" id="SSF50978">
    <property type="entry name" value="WD40 repeat-like"/>
    <property type="match status" value="1"/>
</dbReference>
<feature type="transmembrane region" description="Helical" evidence="5">
    <location>
        <begin position="412"/>
        <end position="439"/>
    </location>
</feature>
<proteinExistence type="predicted"/>
<organism evidence="6 7">
    <name type="scientific">Salix brachista</name>
    <dbReference type="NCBI Taxonomy" id="2182728"/>
    <lineage>
        <taxon>Eukaryota</taxon>
        <taxon>Viridiplantae</taxon>
        <taxon>Streptophyta</taxon>
        <taxon>Embryophyta</taxon>
        <taxon>Tracheophyta</taxon>
        <taxon>Spermatophyta</taxon>
        <taxon>Magnoliopsida</taxon>
        <taxon>eudicotyledons</taxon>
        <taxon>Gunneridae</taxon>
        <taxon>Pentapetalae</taxon>
        <taxon>rosids</taxon>
        <taxon>fabids</taxon>
        <taxon>Malpighiales</taxon>
        <taxon>Salicaceae</taxon>
        <taxon>Saliceae</taxon>
        <taxon>Salix</taxon>
    </lineage>
</organism>
<evidence type="ECO:0000313" key="6">
    <source>
        <dbReference type="EMBL" id="KAB5573333.1"/>
    </source>
</evidence>
<feature type="compositionally biased region" description="Low complexity" evidence="4">
    <location>
        <begin position="27"/>
        <end position="45"/>
    </location>
</feature>